<evidence type="ECO:0000256" key="1">
    <source>
        <dbReference type="ARBA" id="ARBA00022490"/>
    </source>
</evidence>
<proteinExistence type="inferred from homology"/>
<sequence length="182" mass="19065">MVAAAASAQRVNDVLVPVVVAEGLVLEEVRVRRIGRGVLVEVLVGQTEDDERELDLDRIADVTRAVSDALDASDPVAGEYTLEVGTRGADSPLVERRHFVRAVGRAVRVRLADGTSLTGRLTGVEDDAIVVVPVTPGVKGRPPRVGAPVTIVLDEVADARVEVDMSGLGPDDDGGDDAGQES</sequence>
<evidence type="ECO:0000259" key="5">
    <source>
        <dbReference type="Pfam" id="PF02576"/>
    </source>
</evidence>
<dbReference type="SUPFAM" id="SSF75420">
    <property type="entry name" value="YhbC-like, N-terminal domain"/>
    <property type="match status" value="1"/>
</dbReference>
<dbReference type="InterPro" id="IPR028998">
    <property type="entry name" value="RimP_C"/>
</dbReference>
<dbReference type="PANTHER" id="PTHR33867:SF1">
    <property type="entry name" value="RIBOSOME MATURATION FACTOR RIMP"/>
    <property type="match status" value="1"/>
</dbReference>
<dbReference type="HAMAP" id="MF_01077">
    <property type="entry name" value="RimP"/>
    <property type="match status" value="1"/>
</dbReference>
<dbReference type="Gene3D" id="3.30.300.70">
    <property type="entry name" value="RimP-like superfamily, N-terminal"/>
    <property type="match status" value="1"/>
</dbReference>
<evidence type="ECO:0000259" key="6">
    <source>
        <dbReference type="Pfam" id="PF17384"/>
    </source>
</evidence>
<dbReference type="Pfam" id="PF02576">
    <property type="entry name" value="RimP_N"/>
    <property type="match status" value="1"/>
</dbReference>
<dbReference type="GO" id="GO:0005829">
    <property type="term" value="C:cytosol"/>
    <property type="evidence" value="ECO:0007669"/>
    <property type="project" value="TreeGrafter"/>
</dbReference>
<feature type="region of interest" description="Disordered" evidence="4">
    <location>
        <begin position="163"/>
        <end position="182"/>
    </location>
</feature>
<dbReference type="InterPro" id="IPR003728">
    <property type="entry name" value="Ribosome_maturation_RimP"/>
</dbReference>
<comment type="similarity">
    <text evidence="3">Belongs to the RimP family.</text>
</comment>
<evidence type="ECO:0000313" key="8">
    <source>
        <dbReference type="Proteomes" id="UP000320461"/>
    </source>
</evidence>
<feature type="domain" description="Ribosome maturation factor RimP C-terminal" evidence="6">
    <location>
        <begin position="93"/>
        <end position="163"/>
    </location>
</feature>
<evidence type="ECO:0000256" key="4">
    <source>
        <dbReference type="SAM" id="MobiDB-lite"/>
    </source>
</evidence>
<dbReference type="OrthoDB" id="9805006at2"/>
<comment type="subcellular location">
    <subcellularLocation>
        <location evidence="3">Cytoplasm</location>
    </subcellularLocation>
</comment>
<dbReference type="EMBL" id="BJLQ01000019">
    <property type="protein sequence ID" value="GEA84712.1"/>
    <property type="molecule type" value="Genomic_DNA"/>
</dbReference>
<keyword evidence="1 3" id="KW-0963">Cytoplasm</keyword>
<comment type="caution">
    <text evidence="7">The sequence shown here is derived from an EMBL/GenBank/DDBJ whole genome shotgun (WGS) entry which is preliminary data.</text>
</comment>
<accession>A0A4Y3KL16</accession>
<feature type="compositionally biased region" description="Acidic residues" evidence="4">
    <location>
        <begin position="170"/>
        <end position="182"/>
    </location>
</feature>
<feature type="domain" description="Ribosome maturation factor RimP N-terminal" evidence="5">
    <location>
        <begin position="16"/>
        <end position="90"/>
    </location>
</feature>
<keyword evidence="8" id="KW-1185">Reference proteome</keyword>
<reference evidence="7 8" key="1">
    <citation type="submission" date="2019-06" db="EMBL/GenBank/DDBJ databases">
        <title>Whole genome shotgun sequence of Cellulomonas gelida NBRC 3748.</title>
        <authorList>
            <person name="Hosoyama A."/>
            <person name="Uohara A."/>
            <person name="Ohji S."/>
            <person name="Ichikawa N."/>
        </authorList>
    </citation>
    <scope>NUCLEOTIDE SEQUENCE [LARGE SCALE GENOMIC DNA]</scope>
    <source>
        <strain evidence="7 8">NBRC 3748</strain>
    </source>
</reference>
<organism evidence="7 8">
    <name type="scientific">Cellulomonas gelida</name>
    <dbReference type="NCBI Taxonomy" id="1712"/>
    <lineage>
        <taxon>Bacteria</taxon>
        <taxon>Bacillati</taxon>
        <taxon>Actinomycetota</taxon>
        <taxon>Actinomycetes</taxon>
        <taxon>Micrococcales</taxon>
        <taxon>Cellulomonadaceae</taxon>
        <taxon>Cellulomonas</taxon>
    </lineage>
</organism>
<comment type="function">
    <text evidence="3">Required for maturation of 30S ribosomal subunits.</text>
</comment>
<dbReference type="Pfam" id="PF17384">
    <property type="entry name" value="DUF150_C"/>
    <property type="match status" value="1"/>
</dbReference>
<name>A0A4Y3KL16_9CELL</name>
<dbReference type="InterPro" id="IPR028989">
    <property type="entry name" value="RimP_N"/>
</dbReference>
<dbReference type="AlphaFoldDB" id="A0A4Y3KL16"/>
<dbReference type="GO" id="GO:0000028">
    <property type="term" value="P:ribosomal small subunit assembly"/>
    <property type="evidence" value="ECO:0007669"/>
    <property type="project" value="TreeGrafter"/>
</dbReference>
<dbReference type="RefSeq" id="WP_141370615.1">
    <property type="nucleotide sequence ID" value="NZ_BJLQ01000019.1"/>
</dbReference>
<dbReference type="PANTHER" id="PTHR33867">
    <property type="entry name" value="RIBOSOME MATURATION FACTOR RIMP"/>
    <property type="match status" value="1"/>
</dbReference>
<evidence type="ECO:0000256" key="3">
    <source>
        <dbReference type="HAMAP-Rule" id="MF_01077"/>
    </source>
</evidence>
<dbReference type="GO" id="GO:0006412">
    <property type="term" value="P:translation"/>
    <property type="evidence" value="ECO:0007669"/>
    <property type="project" value="TreeGrafter"/>
</dbReference>
<dbReference type="CDD" id="cd01734">
    <property type="entry name" value="YlxS_C"/>
    <property type="match status" value="1"/>
</dbReference>
<keyword evidence="2 3" id="KW-0690">Ribosome biogenesis</keyword>
<evidence type="ECO:0000313" key="7">
    <source>
        <dbReference type="EMBL" id="GEA84712.1"/>
    </source>
</evidence>
<dbReference type="InterPro" id="IPR035956">
    <property type="entry name" value="RimP_N_sf"/>
</dbReference>
<protein>
    <recommendedName>
        <fullName evidence="3">Ribosome maturation factor RimP</fullName>
    </recommendedName>
</protein>
<evidence type="ECO:0000256" key="2">
    <source>
        <dbReference type="ARBA" id="ARBA00022517"/>
    </source>
</evidence>
<gene>
    <name evidence="3" type="primary">rimP</name>
    <name evidence="7" type="ORF">CGE01nite_19630</name>
</gene>
<dbReference type="Proteomes" id="UP000320461">
    <property type="component" value="Unassembled WGS sequence"/>
</dbReference>